<comment type="caution">
    <text evidence="1">The sequence shown here is derived from an EMBL/GenBank/DDBJ whole genome shotgun (WGS) entry which is preliminary data.</text>
</comment>
<dbReference type="Proteomes" id="UP001597061">
    <property type="component" value="Unassembled WGS sequence"/>
</dbReference>
<sequence length="1619" mass="177458">MLLICSCKFMFAQQIIVDGSVGLQPLIENNLVQNSCVSITNITSSVNGSSSGFSSYAYFERGSSNFPFQNGIMLSTGNATSGGNGVRTPTLSEGASNWGTDPDLETALGITNTLNATSIEFDIVSISNQLQFNYLLASEEYFGINPCQFSDGFVFLIKETSSSNPYQNIALVPGTSTPVNTNTIHDEIFGVCPAQNAQYFDTYNSSDTNYNGRTTVLTASATITPYVQYHIKLIIADQTDIQSDSAVFIEGNSFNILDLGDDITTCASLATLDADIQNPNATYAWYRDNVLIVGAVNPTLDVILNGTYRVEVTVSLNGNDCVENDEIVVVLNTEEPINPITNYQQCDDVSGDGIEIFDLSTKTAELVANIPFTNYTFSYHLSDAESRANINPITTPIPNTSNPQTIYVRIDDANSNCFSYTTFNLIVNQVPNIVNPTPLEVCDSDDYPDGYAIVYLTEKDDEITNGQSNLAVTYHYTPADANSGNNPIQSPYVNATTPTSTVYARIINTQTGCVNTTSLDVNITVSPIINRDTRYIDGCDADHDGFDDFDLTQVIADIENGLPNVTTTFHESYADAQTGTNPIQNPSNYQNTTFEEQTLYVRVVDNTTGCASLVPLEIHTNLLLTGTDTGDYAICDTNDNENDAADFQLSAIEIYITNDLPFPIEVTFFNSESDRDNNINPIDKNLPYSAVSPKVLYIRITNTATGCSDVSDITLLVNPILFFSPASPLPYCDTDDDGIVDIDLHSLDNIISNGNTNFNVTYFPTAQDAEDNLNMLPPFYTNTNPVETIFARIENNVTGCHTVNSFEIEILTAPTTNQPTDIIICDDDQDGFSIINLNTKIDEAVSSRTGVNISVHTSLADANTGANPIPSGQLSAYNSNTQTIYIRVEDALSSTGCFALEPFEVIVNTLPDFPIISNFQECVSNGGTTANFLLADKDAEILNGQTGKEVFYFSDAAFTIPINKNTNYQNTSSPQTIYVRVENITDASCFGTSSFLLQVSPDPVYNTNFDDYLICDDSSNDGKNVFNLNDKRNEIAQGSTDNLNISFHLNRAQAENNTSPLPNQYTNATNPQTLFVRIESNDSFCSIIEELGINIIAAPDITQVSAPLIECDADYDGFTTFNLETADFQINDRVQTNLIINYFENQSDINPNDGLDNSNAIQNPTSFNSNSKTVYIKVANTLTGCYSVIPLQLIVNLPPAINTIGTIQICDNDTNTYDLSQVNAMLLNNQSTVTINYYNTLNDANTNVSPISTTYTYTNSNHTIFVRVANPTTGCFIIQAFNLQINPNPIANTPANLIACDDDFDGYFQFNLSATASAIIGAQNPSLHTVTYYANLANAEAKTNPLNYLHIAFNDDVIYARLENNSTKCYDITQFSTIVNPLPIIPINDVVPMCINNLPLVIDAYTGNPNDTYLWSTGATTSQIILTDPSQIGNYWVTATTPHIISGDCSFRKDFIVIESEDANINFTTKVDFADPNSITVDISGIGDYVFILDDGEPQTSNVFENVTYGLHTVTIRDLNGCKDVTTEVVVIDIPKYFTPNGDTFNDTWHIVGINQIPGTIVYIYNRYGKLIKTLPHTSIGWDGTYNGENMPSDDYWFVAKVIQNGEAFEIKGHFALKR</sequence>
<keyword evidence="2" id="KW-1185">Reference proteome</keyword>
<dbReference type="EMBL" id="JBHTJI010000042">
    <property type="protein sequence ID" value="MFD0991222.1"/>
    <property type="molecule type" value="Genomic_DNA"/>
</dbReference>
<dbReference type="NCBIfam" id="NF038133">
    <property type="entry name" value="choice_anch_L"/>
    <property type="match status" value="1"/>
</dbReference>
<evidence type="ECO:0000313" key="1">
    <source>
        <dbReference type="EMBL" id="MFD0991222.1"/>
    </source>
</evidence>
<dbReference type="InterPro" id="IPR049804">
    <property type="entry name" value="Choice_anch_L"/>
</dbReference>
<reference evidence="2" key="1">
    <citation type="journal article" date="2019" name="Int. J. Syst. Evol. Microbiol.">
        <title>The Global Catalogue of Microorganisms (GCM) 10K type strain sequencing project: providing services to taxonomists for standard genome sequencing and annotation.</title>
        <authorList>
            <consortium name="The Broad Institute Genomics Platform"/>
            <consortium name="The Broad Institute Genome Sequencing Center for Infectious Disease"/>
            <person name="Wu L."/>
            <person name="Ma J."/>
        </authorList>
    </citation>
    <scope>NUCLEOTIDE SEQUENCE [LARGE SCALE GENOMIC DNA]</scope>
    <source>
        <strain evidence="2">CCUG 62414</strain>
    </source>
</reference>
<protein>
    <submittedName>
        <fullName evidence="1">Choice-of-anchor L domain-containing protein</fullName>
    </submittedName>
</protein>
<dbReference type="NCBIfam" id="TIGR04131">
    <property type="entry name" value="Bac_Flav_CTERM"/>
    <property type="match status" value="1"/>
</dbReference>
<evidence type="ECO:0000313" key="2">
    <source>
        <dbReference type="Proteomes" id="UP001597061"/>
    </source>
</evidence>
<name>A0ABW3JLB6_9FLAO</name>
<dbReference type="InterPro" id="IPR026341">
    <property type="entry name" value="T9SS_type_B"/>
</dbReference>
<gene>
    <name evidence="1" type="ORF">ACFQ1R_14035</name>
</gene>
<organism evidence="1 2">
    <name type="scientific">Mariniflexile jejuense</name>
    <dbReference type="NCBI Taxonomy" id="1173582"/>
    <lineage>
        <taxon>Bacteria</taxon>
        <taxon>Pseudomonadati</taxon>
        <taxon>Bacteroidota</taxon>
        <taxon>Flavobacteriia</taxon>
        <taxon>Flavobacteriales</taxon>
        <taxon>Flavobacteriaceae</taxon>
        <taxon>Mariniflexile</taxon>
    </lineage>
</organism>
<accession>A0ABW3JLB6</accession>
<dbReference type="Pfam" id="PF13585">
    <property type="entry name" value="CHU_C"/>
    <property type="match status" value="1"/>
</dbReference>
<proteinExistence type="predicted"/>